<dbReference type="PANTHER" id="PTHR11556">
    <property type="entry name" value="FRUCTOSE-1,6-BISPHOSPHATASE-RELATED"/>
    <property type="match status" value="1"/>
</dbReference>
<feature type="binding site" evidence="7">
    <location>
        <position position="213"/>
    </location>
    <ligand>
        <name>substrate</name>
    </ligand>
</feature>
<comment type="catalytic activity">
    <reaction evidence="7">
        <text>beta-D-fructose 1,6-bisphosphate + H2O = beta-D-fructose 6-phosphate + phosphate</text>
        <dbReference type="Rhea" id="RHEA:11064"/>
        <dbReference type="ChEBI" id="CHEBI:15377"/>
        <dbReference type="ChEBI" id="CHEBI:32966"/>
        <dbReference type="ChEBI" id="CHEBI:43474"/>
        <dbReference type="ChEBI" id="CHEBI:57634"/>
        <dbReference type="EC" id="3.1.3.11"/>
    </reaction>
</comment>
<feature type="domain" description="Fructose-1-6-bisphosphatase class I N-terminal" evidence="9">
    <location>
        <begin position="18"/>
        <end position="165"/>
    </location>
</feature>
<accession>A0ABD6BWT6</accession>
<protein>
    <recommendedName>
        <fullName evidence="7">Fructose-1,6-bisphosphatase class 1</fullName>
        <shortName evidence="7">FBPase class 1</shortName>
        <ecNumber evidence="7">3.1.3.11</ecNumber>
    </recommendedName>
    <alternativeName>
        <fullName evidence="7">D-fructose-1,6-bisphosphate 1-phosphohydrolase class 1</fullName>
    </alternativeName>
</protein>
<evidence type="ECO:0000313" key="12">
    <source>
        <dbReference type="Proteomes" id="UP001597185"/>
    </source>
</evidence>
<dbReference type="Gene3D" id="3.40.190.80">
    <property type="match status" value="1"/>
</dbReference>
<dbReference type="GO" id="GO:0042132">
    <property type="term" value="F:fructose 1,6-bisphosphate 1-phosphatase activity"/>
    <property type="evidence" value="ECO:0007669"/>
    <property type="project" value="UniProtKB-UniRule"/>
</dbReference>
<keyword evidence="5 7" id="KW-0119">Carbohydrate metabolism</keyword>
<comment type="cofactor">
    <cofactor evidence="7">
        <name>Mg(2+)</name>
        <dbReference type="ChEBI" id="CHEBI:18420"/>
    </cofactor>
    <text evidence="7">Binds 2 magnesium ions per subunit.</text>
</comment>
<keyword evidence="12" id="KW-1185">Reference proteome</keyword>
<dbReference type="InterPro" id="IPR023079">
    <property type="entry name" value="SBPase"/>
</dbReference>
<comment type="pathway">
    <text evidence="6">Carbohydrate biosynthesis.</text>
</comment>
<dbReference type="EC" id="3.1.3.11" evidence="7"/>
<evidence type="ECO:0000256" key="6">
    <source>
        <dbReference type="ARBA" id="ARBA00024331"/>
    </source>
</evidence>
<dbReference type="PIRSF" id="PIRSF000904">
    <property type="entry name" value="FBPtase_SBPase"/>
    <property type="match status" value="1"/>
</dbReference>
<feature type="domain" description="Fructose-1-6-bisphosphatase class 1 C-terminal" evidence="10">
    <location>
        <begin position="192"/>
        <end position="298"/>
    </location>
</feature>
<keyword evidence="2 7" id="KW-0479">Metal-binding</keyword>
<proteinExistence type="inferred from homology"/>
<evidence type="ECO:0000259" key="9">
    <source>
        <dbReference type="Pfam" id="PF00316"/>
    </source>
</evidence>
<keyword evidence="4 7" id="KW-0460">Magnesium</keyword>
<gene>
    <name evidence="7" type="primary">fbp</name>
    <name evidence="11" type="ORF">ACFR9T_02835</name>
</gene>
<dbReference type="AlphaFoldDB" id="A0ABD6BWT6"/>
<feature type="binding site" evidence="7">
    <location>
        <position position="89"/>
    </location>
    <ligand>
        <name>Mg(2+)</name>
        <dbReference type="ChEBI" id="CHEBI:18420"/>
        <label>1</label>
    </ligand>
</feature>
<feature type="binding site" evidence="7">
    <location>
        <position position="109"/>
    </location>
    <ligand>
        <name>Mg(2+)</name>
        <dbReference type="ChEBI" id="CHEBI:18420"/>
        <label>2</label>
    </ligand>
</feature>
<evidence type="ECO:0000313" key="11">
    <source>
        <dbReference type="EMBL" id="MFD1569534.1"/>
    </source>
</evidence>
<dbReference type="Pfam" id="PF00316">
    <property type="entry name" value="FBPase"/>
    <property type="match status" value="1"/>
</dbReference>
<evidence type="ECO:0000256" key="7">
    <source>
        <dbReference type="HAMAP-Rule" id="MF_01855"/>
    </source>
</evidence>
<feature type="binding site" evidence="7">
    <location>
        <position position="108"/>
    </location>
    <ligand>
        <name>Mg(2+)</name>
        <dbReference type="ChEBI" id="CHEBI:18420"/>
        <label>1</label>
    </ligand>
</feature>
<evidence type="ECO:0000256" key="3">
    <source>
        <dbReference type="ARBA" id="ARBA00022801"/>
    </source>
</evidence>
<dbReference type="EMBL" id="JBHUDB010000001">
    <property type="protein sequence ID" value="MFD1569534.1"/>
    <property type="molecule type" value="Genomic_DNA"/>
</dbReference>
<evidence type="ECO:0000256" key="2">
    <source>
        <dbReference type="ARBA" id="ARBA00022723"/>
    </source>
</evidence>
<dbReference type="Proteomes" id="UP001597185">
    <property type="component" value="Unassembled WGS sequence"/>
</dbReference>
<dbReference type="RefSeq" id="WP_256417358.1">
    <property type="nucleotide sequence ID" value="NZ_JANHDL010000002.1"/>
</dbReference>
<keyword evidence="7" id="KW-0963">Cytoplasm</keyword>
<comment type="subunit">
    <text evidence="7">Homotetramer.</text>
</comment>
<dbReference type="SUPFAM" id="SSF56655">
    <property type="entry name" value="Carbohydrate phosphatase"/>
    <property type="match status" value="1"/>
</dbReference>
<dbReference type="Gene3D" id="3.30.540.10">
    <property type="entry name" value="Fructose-1,6-Bisphosphatase, subunit A, domain 1"/>
    <property type="match status" value="1"/>
</dbReference>
<dbReference type="InterPro" id="IPR044015">
    <property type="entry name" value="FBPase_C_dom"/>
</dbReference>
<evidence type="ECO:0000259" key="10">
    <source>
        <dbReference type="Pfam" id="PF18913"/>
    </source>
</evidence>
<dbReference type="PRINTS" id="PR01958">
    <property type="entry name" value="S17BPHPHTASE"/>
</dbReference>
<comment type="caution">
    <text evidence="11">The sequence shown here is derived from an EMBL/GenBank/DDBJ whole genome shotgun (WGS) entry which is preliminary data.</text>
</comment>
<reference evidence="11 12" key="1">
    <citation type="journal article" date="2019" name="Int. J. Syst. Evol. Microbiol.">
        <title>The Global Catalogue of Microorganisms (GCM) 10K type strain sequencing project: providing services to taxonomists for standard genome sequencing and annotation.</title>
        <authorList>
            <consortium name="The Broad Institute Genomics Platform"/>
            <consortium name="The Broad Institute Genome Sequencing Center for Infectious Disease"/>
            <person name="Wu L."/>
            <person name="Ma J."/>
        </authorList>
    </citation>
    <scope>NUCLEOTIDE SEQUENCE [LARGE SCALE GENOMIC DNA]</scope>
    <source>
        <strain evidence="11 12">CGMCC 1.12689</strain>
    </source>
</reference>
<name>A0ABD6BWT6_9EURY</name>
<sequence>MNTPRNFEHEQTAIRSQANEREMSDIVDEVFDAVVEIAPELRAVLADHRGAKGGRNPSGDEQSLADRKLDELLYDALTPIDGIGSFASEERETVVDVGGGLSLATDPLDGSSNLVSNTTVGTILAVYDGELPTTGGDVIAGMILVFGPTTTLTVAVDGEVTEYVIADGEIIDSSPIILTGENPIWGFAGGPDEWFDPITAFADDLYHRTKLRYTGAMVADVQHLLAKGGIVGYPVQQSRPDGVLRLQYESNPVAYVVESAGGAASTGHERILNVEPEGLHQRIPTFFGSPTMIEKLEERIGT</sequence>
<dbReference type="PANTHER" id="PTHR11556:SF35">
    <property type="entry name" value="SEDOHEPTULOSE-1,7-BISPHOSPHATASE, CHLOROPLASTIC"/>
    <property type="match status" value="1"/>
</dbReference>
<feature type="binding site" evidence="7">
    <location>
        <begin position="109"/>
        <end position="112"/>
    </location>
    <ligand>
        <name>substrate</name>
    </ligand>
</feature>
<evidence type="ECO:0000256" key="4">
    <source>
        <dbReference type="ARBA" id="ARBA00022842"/>
    </source>
</evidence>
<keyword evidence="3 7" id="KW-0378">Hydrolase</keyword>
<comment type="similarity">
    <text evidence="1 7">Belongs to the FBPase class 1 family.</text>
</comment>
<dbReference type="Pfam" id="PF18913">
    <property type="entry name" value="FBPase_C"/>
    <property type="match status" value="1"/>
</dbReference>
<comment type="subcellular location">
    <subcellularLocation>
        <location evidence="7">Cytoplasm</location>
    </subcellularLocation>
</comment>
<dbReference type="InterPro" id="IPR000146">
    <property type="entry name" value="FBPase_class-1"/>
</dbReference>
<evidence type="ECO:0000256" key="8">
    <source>
        <dbReference type="SAM" id="MobiDB-lite"/>
    </source>
</evidence>
<feature type="binding site" evidence="7">
    <location>
        <position position="106"/>
    </location>
    <ligand>
        <name>Mg(2+)</name>
        <dbReference type="ChEBI" id="CHEBI:18420"/>
        <label>2</label>
    </ligand>
</feature>
<feature type="binding site" evidence="7">
    <location>
        <position position="106"/>
    </location>
    <ligand>
        <name>Mg(2+)</name>
        <dbReference type="ChEBI" id="CHEBI:18420"/>
        <label>1</label>
    </ligand>
</feature>
<feature type="region of interest" description="Disordered" evidence="8">
    <location>
        <begin position="1"/>
        <end position="20"/>
    </location>
</feature>
<dbReference type="InterPro" id="IPR033391">
    <property type="entry name" value="FBPase_N"/>
</dbReference>
<dbReference type="GO" id="GO:0000287">
    <property type="term" value="F:magnesium ion binding"/>
    <property type="evidence" value="ECO:0007669"/>
    <property type="project" value="UniProtKB-UniRule"/>
</dbReference>
<organism evidence="11 12">
    <name type="scientific">Halorubrum laminariae</name>
    <dbReference type="NCBI Taxonomy" id="1433523"/>
    <lineage>
        <taxon>Archaea</taxon>
        <taxon>Methanobacteriati</taxon>
        <taxon>Methanobacteriota</taxon>
        <taxon>Stenosarchaea group</taxon>
        <taxon>Halobacteria</taxon>
        <taxon>Halobacteriales</taxon>
        <taxon>Haloferacaceae</taxon>
        <taxon>Halorubrum</taxon>
    </lineage>
</organism>
<dbReference type="GO" id="GO:0006094">
    <property type="term" value="P:gluconeogenesis"/>
    <property type="evidence" value="ECO:0007669"/>
    <property type="project" value="UniProtKB-UniRule"/>
</dbReference>
<feature type="binding site" evidence="7">
    <location>
        <position position="249"/>
    </location>
    <ligand>
        <name>Mg(2+)</name>
        <dbReference type="ChEBI" id="CHEBI:18420"/>
        <label>2</label>
    </ligand>
</feature>
<evidence type="ECO:0000256" key="5">
    <source>
        <dbReference type="ARBA" id="ARBA00023277"/>
    </source>
</evidence>
<dbReference type="GO" id="GO:0005737">
    <property type="term" value="C:cytoplasm"/>
    <property type="evidence" value="ECO:0007669"/>
    <property type="project" value="UniProtKB-SubCell"/>
</dbReference>
<evidence type="ECO:0000256" key="1">
    <source>
        <dbReference type="ARBA" id="ARBA00010941"/>
    </source>
</evidence>
<dbReference type="HAMAP" id="MF_01855">
    <property type="entry name" value="FBPase_class1"/>
    <property type="match status" value="1"/>
</dbReference>
<comment type="caution">
    <text evidence="7">Lacks conserved residue(s) required for the propagation of feature annotation.</text>
</comment>